<accession>A0A6C2U8R4</accession>
<dbReference type="InterPro" id="IPR007167">
    <property type="entry name" value="Fe-transptr_FeoA-like"/>
</dbReference>
<feature type="domain" description="Ferrous iron transporter FeoA-like" evidence="2">
    <location>
        <begin position="1"/>
        <end position="74"/>
    </location>
</feature>
<dbReference type="PANTHER" id="PTHR42954:SF2">
    <property type="entry name" value="FE(2+) TRANSPORT PROTEIN A"/>
    <property type="match status" value="1"/>
</dbReference>
<evidence type="ECO:0000256" key="1">
    <source>
        <dbReference type="ARBA" id="ARBA00023004"/>
    </source>
</evidence>
<gene>
    <name evidence="3" type="primary">feoA</name>
    <name evidence="3" type="ORF">PDESU_04379</name>
</gene>
<dbReference type="EMBL" id="CAAHFG010000003">
    <property type="protein sequence ID" value="VGO15794.1"/>
    <property type="molecule type" value="Genomic_DNA"/>
</dbReference>
<evidence type="ECO:0000313" key="4">
    <source>
        <dbReference type="Proteomes" id="UP000366872"/>
    </source>
</evidence>
<organism evidence="3 4">
    <name type="scientific">Pontiella desulfatans</name>
    <dbReference type="NCBI Taxonomy" id="2750659"/>
    <lineage>
        <taxon>Bacteria</taxon>
        <taxon>Pseudomonadati</taxon>
        <taxon>Kiritimatiellota</taxon>
        <taxon>Kiritimatiellia</taxon>
        <taxon>Kiritimatiellales</taxon>
        <taxon>Pontiellaceae</taxon>
        <taxon>Pontiella</taxon>
    </lineage>
</organism>
<evidence type="ECO:0000259" key="2">
    <source>
        <dbReference type="SMART" id="SM00899"/>
    </source>
</evidence>
<dbReference type="PANTHER" id="PTHR42954">
    <property type="entry name" value="FE(2+) TRANSPORT PROTEIN A"/>
    <property type="match status" value="1"/>
</dbReference>
<dbReference type="InterPro" id="IPR038157">
    <property type="entry name" value="FeoA_core_dom"/>
</dbReference>
<protein>
    <submittedName>
        <fullName evidence="3">Fe(2+) transport protein A</fullName>
    </submittedName>
</protein>
<proteinExistence type="predicted"/>
<evidence type="ECO:0000313" key="3">
    <source>
        <dbReference type="EMBL" id="VGO15794.1"/>
    </source>
</evidence>
<keyword evidence="1" id="KW-0408">Iron</keyword>
<dbReference type="InterPro" id="IPR008988">
    <property type="entry name" value="Transcriptional_repressor_C"/>
</dbReference>
<dbReference type="GO" id="GO:0046914">
    <property type="term" value="F:transition metal ion binding"/>
    <property type="evidence" value="ECO:0007669"/>
    <property type="project" value="InterPro"/>
</dbReference>
<dbReference type="Pfam" id="PF04023">
    <property type="entry name" value="FeoA"/>
    <property type="match status" value="1"/>
</dbReference>
<dbReference type="Proteomes" id="UP000366872">
    <property type="component" value="Unassembled WGS sequence"/>
</dbReference>
<reference evidence="3 4" key="1">
    <citation type="submission" date="2019-04" db="EMBL/GenBank/DDBJ databases">
        <authorList>
            <person name="Van Vliet M D."/>
        </authorList>
    </citation>
    <scope>NUCLEOTIDE SEQUENCE [LARGE SCALE GENOMIC DNA]</scope>
    <source>
        <strain evidence="3 4">F1</strain>
    </source>
</reference>
<dbReference type="Gene3D" id="2.30.30.90">
    <property type="match status" value="1"/>
</dbReference>
<dbReference type="AlphaFoldDB" id="A0A6C2U8R4"/>
<dbReference type="RefSeq" id="WP_136081368.1">
    <property type="nucleotide sequence ID" value="NZ_CAAHFG010000003.1"/>
</dbReference>
<sequence>MKLKELKVGENGIVIGFAAADPAYRQKLFRMGLTRNVDFTVVRKAPLGGPIEIEVRGSRVVLRSDEANVLEVDKK</sequence>
<keyword evidence="4" id="KW-1185">Reference proteome</keyword>
<name>A0A6C2U8R4_PONDE</name>
<dbReference type="InterPro" id="IPR052713">
    <property type="entry name" value="FeoA"/>
</dbReference>
<dbReference type="SUPFAM" id="SSF50037">
    <property type="entry name" value="C-terminal domain of transcriptional repressors"/>
    <property type="match status" value="1"/>
</dbReference>
<dbReference type="SMART" id="SM00899">
    <property type="entry name" value="FeoA"/>
    <property type="match status" value="1"/>
</dbReference>